<proteinExistence type="predicted"/>
<evidence type="ECO:0000256" key="6">
    <source>
        <dbReference type="ARBA" id="ARBA00022840"/>
    </source>
</evidence>
<dbReference type="InterPro" id="IPR015824">
    <property type="entry name" value="Phosphoglycerate_kinase_N"/>
</dbReference>
<evidence type="ECO:0000313" key="7">
    <source>
        <dbReference type="EMBL" id="SVD96255.1"/>
    </source>
</evidence>
<dbReference type="GO" id="GO:0005829">
    <property type="term" value="C:cytosol"/>
    <property type="evidence" value="ECO:0007669"/>
    <property type="project" value="TreeGrafter"/>
</dbReference>
<gene>
    <name evidence="7" type="ORF">METZ01_LOCUS449109</name>
</gene>
<dbReference type="PANTHER" id="PTHR11406">
    <property type="entry name" value="PHOSPHOGLYCERATE KINASE"/>
    <property type="match status" value="1"/>
</dbReference>
<dbReference type="GO" id="GO:0043531">
    <property type="term" value="F:ADP binding"/>
    <property type="evidence" value="ECO:0007669"/>
    <property type="project" value="TreeGrafter"/>
</dbReference>
<keyword evidence="5" id="KW-0418">Kinase</keyword>
<dbReference type="GO" id="GO:0005524">
    <property type="term" value="F:ATP binding"/>
    <property type="evidence" value="ECO:0007669"/>
    <property type="project" value="UniProtKB-KW"/>
</dbReference>
<dbReference type="EC" id="2.7.2.3" evidence="2"/>
<dbReference type="SUPFAM" id="SSF53748">
    <property type="entry name" value="Phosphoglycerate kinase"/>
    <property type="match status" value="1"/>
</dbReference>
<evidence type="ECO:0000256" key="1">
    <source>
        <dbReference type="ARBA" id="ARBA00000642"/>
    </source>
</evidence>
<dbReference type="GO" id="GO:0004618">
    <property type="term" value="F:phosphoglycerate kinase activity"/>
    <property type="evidence" value="ECO:0007669"/>
    <property type="project" value="UniProtKB-EC"/>
</dbReference>
<dbReference type="PANTHER" id="PTHR11406:SF23">
    <property type="entry name" value="PHOSPHOGLYCERATE KINASE 1, CHLOROPLASTIC-RELATED"/>
    <property type="match status" value="1"/>
</dbReference>
<accession>A0A382ZMG0</accession>
<feature type="non-terminal residue" evidence="7">
    <location>
        <position position="75"/>
    </location>
</feature>
<comment type="catalytic activity">
    <reaction evidence="1">
        <text>(2R)-3-phosphoglycerate + ATP = (2R)-3-phospho-glyceroyl phosphate + ADP</text>
        <dbReference type="Rhea" id="RHEA:14801"/>
        <dbReference type="ChEBI" id="CHEBI:30616"/>
        <dbReference type="ChEBI" id="CHEBI:57604"/>
        <dbReference type="ChEBI" id="CHEBI:58272"/>
        <dbReference type="ChEBI" id="CHEBI:456216"/>
        <dbReference type="EC" id="2.7.2.3"/>
    </reaction>
</comment>
<dbReference type="Gene3D" id="3.40.50.1260">
    <property type="entry name" value="Phosphoglycerate kinase, N-terminal domain"/>
    <property type="match status" value="1"/>
</dbReference>
<dbReference type="InterPro" id="IPR001576">
    <property type="entry name" value="Phosphoglycerate_kinase"/>
</dbReference>
<dbReference type="Pfam" id="PF00162">
    <property type="entry name" value="PGK"/>
    <property type="match status" value="1"/>
</dbReference>
<evidence type="ECO:0000256" key="4">
    <source>
        <dbReference type="ARBA" id="ARBA00022741"/>
    </source>
</evidence>
<evidence type="ECO:0000256" key="5">
    <source>
        <dbReference type="ARBA" id="ARBA00022777"/>
    </source>
</evidence>
<keyword evidence="6" id="KW-0067">ATP-binding</keyword>
<organism evidence="7">
    <name type="scientific">marine metagenome</name>
    <dbReference type="NCBI Taxonomy" id="408172"/>
    <lineage>
        <taxon>unclassified sequences</taxon>
        <taxon>metagenomes</taxon>
        <taxon>ecological metagenomes</taxon>
    </lineage>
</organism>
<protein>
    <recommendedName>
        <fullName evidence="2">phosphoglycerate kinase</fullName>
        <ecNumber evidence="2">2.7.2.3</ecNumber>
    </recommendedName>
</protein>
<evidence type="ECO:0000256" key="3">
    <source>
        <dbReference type="ARBA" id="ARBA00022679"/>
    </source>
</evidence>
<dbReference type="GO" id="GO:0006094">
    <property type="term" value="P:gluconeogenesis"/>
    <property type="evidence" value="ECO:0007669"/>
    <property type="project" value="TreeGrafter"/>
</dbReference>
<dbReference type="AlphaFoldDB" id="A0A382ZMG0"/>
<keyword evidence="3" id="KW-0808">Transferase</keyword>
<dbReference type="InterPro" id="IPR036043">
    <property type="entry name" value="Phosphoglycerate_kinase_sf"/>
</dbReference>
<sequence>MENKKCIVRVDFNVPLSDQNKILDDTRIRAVKKTIDFLISKKAKVILISHMGRPKGKKDQNLSLGKIIDSIESIL</sequence>
<reference evidence="7" key="1">
    <citation type="submission" date="2018-05" db="EMBL/GenBank/DDBJ databases">
        <authorList>
            <person name="Lanie J.A."/>
            <person name="Ng W.-L."/>
            <person name="Kazmierczak K.M."/>
            <person name="Andrzejewski T.M."/>
            <person name="Davidsen T.M."/>
            <person name="Wayne K.J."/>
            <person name="Tettelin H."/>
            <person name="Glass J.I."/>
            <person name="Rusch D."/>
            <person name="Podicherti R."/>
            <person name="Tsui H.-C.T."/>
            <person name="Winkler M.E."/>
        </authorList>
    </citation>
    <scope>NUCLEOTIDE SEQUENCE</scope>
</reference>
<evidence type="ECO:0000256" key="2">
    <source>
        <dbReference type="ARBA" id="ARBA00013061"/>
    </source>
</evidence>
<dbReference type="EMBL" id="UINC01184844">
    <property type="protein sequence ID" value="SVD96255.1"/>
    <property type="molecule type" value="Genomic_DNA"/>
</dbReference>
<keyword evidence="4" id="KW-0547">Nucleotide-binding</keyword>
<dbReference type="GO" id="GO:0006096">
    <property type="term" value="P:glycolytic process"/>
    <property type="evidence" value="ECO:0007669"/>
    <property type="project" value="InterPro"/>
</dbReference>
<name>A0A382ZMG0_9ZZZZ</name>